<dbReference type="EMBL" id="MBQD01000024">
    <property type="protein sequence ID" value="OCL31953.1"/>
    <property type="molecule type" value="Genomic_DNA"/>
</dbReference>
<keyword evidence="2" id="KW-0732">Signal</keyword>
<organism evidence="3 4">
    <name type="scientific">Tessaracoccus lapidicaptus</name>
    <dbReference type="NCBI Taxonomy" id="1427523"/>
    <lineage>
        <taxon>Bacteria</taxon>
        <taxon>Bacillati</taxon>
        <taxon>Actinomycetota</taxon>
        <taxon>Actinomycetes</taxon>
        <taxon>Propionibacteriales</taxon>
        <taxon>Propionibacteriaceae</taxon>
        <taxon>Tessaracoccus</taxon>
    </lineage>
</organism>
<keyword evidence="4" id="KW-1185">Reference proteome</keyword>
<comment type="caution">
    <text evidence="3">The sequence shown here is derived from an EMBL/GenBank/DDBJ whole genome shotgun (WGS) entry which is preliminary data.</text>
</comment>
<feature type="compositionally biased region" description="Basic and acidic residues" evidence="1">
    <location>
        <begin position="223"/>
        <end position="240"/>
    </location>
</feature>
<dbReference type="InterPro" id="IPR019243">
    <property type="entry name" value="DUF2202"/>
</dbReference>
<dbReference type="RefSeq" id="WP_068752302.1">
    <property type="nucleotide sequence ID" value="NZ_LR214441.1"/>
</dbReference>
<sequence length="240" mass="25372">MNRTVKILTAGLAVAALSVGGAAIATADAGTLESEESTSLTFSREEEKLARDLYTAFGEKYDSVVWDRIAASEQRHFDAVGRLLEQYELSDPTEGKDAGEFGDATLQGLYDDWLTVGSTEDAAFQAAIELETRDIADLEEQLEAVDDEAIEQVYQSLLRGSERHLAAFTAAANGETLEGQPPAWAGQRRGGDGTGPAGAMCDGTGQNAPDGAPMNGTGGPGQRLRDGSGNEDAPRRGMNR</sequence>
<reference evidence="4" key="1">
    <citation type="submission" date="2016-07" db="EMBL/GenBank/DDBJ databases">
        <authorList>
            <person name="Florea S."/>
            <person name="Webb J.S."/>
            <person name="Jaromczyk J."/>
            <person name="Schardl C.L."/>
        </authorList>
    </citation>
    <scope>NUCLEOTIDE SEQUENCE [LARGE SCALE GENOMIC DNA]</scope>
    <source>
        <strain evidence="4">IPBSL-7</strain>
    </source>
</reference>
<dbReference type="InterPro" id="IPR012347">
    <property type="entry name" value="Ferritin-like"/>
</dbReference>
<accession>A0A1C0AIN0</accession>
<evidence type="ECO:0000256" key="2">
    <source>
        <dbReference type="SAM" id="SignalP"/>
    </source>
</evidence>
<feature type="signal peptide" evidence="2">
    <location>
        <begin position="1"/>
        <end position="27"/>
    </location>
</feature>
<dbReference type="CDD" id="cd01048">
    <property type="entry name" value="Ferritin_like_AB2"/>
    <property type="match status" value="1"/>
</dbReference>
<name>A0A1C0AIN0_9ACTN</name>
<dbReference type="InterPro" id="IPR009078">
    <property type="entry name" value="Ferritin-like_SF"/>
</dbReference>
<gene>
    <name evidence="3" type="ORF">BCR15_07820</name>
</gene>
<protein>
    <submittedName>
        <fullName evidence="3">Uncharacterized protein</fullName>
    </submittedName>
</protein>
<evidence type="ECO:0000256" key="1">
    <source>
        <dbReference type="SAM" id="MobiDB-lite"/>
    </source>
</evidence>
<dbReference type="Proteomes" id="UP000093501">
    <property type="component" value="Unassembled WGS sequence"/>
</dbReference>
<feature type="region of interest" description="Disordered" evidence="1">
    <location>
        <begin position="173"/>
        <end position="240"/>
    </location>
</feature>
<dbReference type="SUPFAM" id="SSF47240">
    <property type="entry name" value="Ferritin-like"/>
    <property type="match status" value="1"/>
</dbReference>
<evidence type="ECO:0000313" key="4">
    <source>
        <dbReference type="Proteomes" id="UP000093501"/>
    </source>
</evidence>
<feature type="chain" id="PRO_5043926777" evidence="2">
    <location>
        <begin position="28"/>
        <end position="240"/>
    </location>
</feature>
<dbReference type="Pfam" id="PF09968">
    <property type="entry name" value="DUF2202"/>
    <property type="match status" value="1"/>
</dbReference>
<proteinExistence type="predicted"/>
<dbReference type="AlphaFoldDB" id="A0A1C0AIN0"/>
<evidence type="ECO:0000313" key="3">
    <source>
        <dbReference type="EMBL" id="OCL31953.1"/>
    </source>
</evidence>
<dbReference type="Gene3D" id="1.20.1260.10">
    <property type="match status" value="1"/>
</dbReference>